<dbReference type="SMART" id="SM00857">
    <property type="entry name" value="Resolvase"/>
    <property type="match status" value="1"/>
</dbReference>
<proteinExistence type="predicted"/>
<feature type="domain" description="Resolvase/invertase-type recombinase catalytic" evidence="3">
    <location>
        <begin position="5"/>
        <end position="139"/>
    </location>
</feature>
<accession>A0A174NEB3</accession>
<dbReference type="PANTHER" id="PTHR30461:SF2">
    <property type="entry name" value="SERINE RECOMBINASE PINE-RELATED"/>
    <property type="match status" value="1"/>
</dbReference>
<dbReference type="InterPro" id="IPR050639">
    <property type="entry name" value="SSR_resolvase"/>
</dbReference>
<dbReference type="InterPro" id="IPR036162">
    <property type="entry name" value="Resolvase-like_N_sf"/>
</dbReference>
<name>A0A174NEB3_9BACE</name>
<dbReference type="InterPro" id="IPR006119">
    <property type="entry name" value="Resolv_N"/>
</dbReference>
<sequence length="230" mass="25768">MKAKTYIAYLRQSTVKQEISGLGVEAQREIIQNHLKDKKPIAEYIETESGRKSNRPKLIEALGECRKTGSTLIVAKLDRLSRNVAFTSKLLESDVEIVFCDFPQANKLVLHIISSIAEYEAGLISQRTRQSLQAKKARGCRLGKSENLTNNLERAIGESVKTNKNKADNNPNNMRAIAMLHSLLMQGKSLSEMTVILNRQGFVTSKGCKFRITQVKRLIVRAGLELPQKT</sequence>
<dbReference type="RefSeq" id="WP_055269767.1">
    <property type="nucleotide sequence ID" value="NZ_CAXKYA010000063.1"/>
</dbReference>
<dbReference type="GO" id="GO:0000150">
    <property type="term" value="F:DNA strand exchange activity"/>
    <property type="evidence" value="ECO:0007669"/>
    <property type="project" value="InterPro"/>
</dbReference>
<dbReference type="GO" id="GO:0003677">
    <property type="term" value="F:DNA binding"/>
    <property type="evidence" value="ECO:0007669"/>
    <property type="project" value="UniProtKB-KW"/>
</dbReference>
<dbReference type="CDD" id="cd00338">
    <property type="entry name" value="Ser_Recombinase"/>
    <property type="match status" value="1"/>
</dbReference>
<evidence type="ECO:0000313" key="5">
    <source>
        <dbReference type="Proteomes" id="UP000095606"/>
    </source>
</evidence>
<dbReference type="PROSITE" id="PS51736">
    <property type="entry name" value="RECOMBINASES_3"/>
    <property type="match status" value="1"/>
</dbReference>
<dbReference type="PANTHER" id="PTHR30461">
    <property type="entry name" value="DNA-INVERTASE FROM LAMBDOID PROPHAGE"/>
    <property type="match status" value="1"/>
</dbReference>
<gene>
    <name evidence="4" type="primary">mpi_1</name>
    <name evidence="4" type="ORF">ERS852461_02641</name>
</gene>
<evidence type="ECO:0000259" key="3">
    <source>
        <dbReference type="PROSITE" id="PS51736"/>
    </source>
</evidence>
<evidence type="ECO:0000256" key="1">
    <source>
        <dbReference type="ARBA" id="ARBA00023125"/>
    </source>
</evidence>
<evidence type="ECO:0000256" key="2">
    <source>
        <dbReference type="ARBA" id="ARBA00023172"/>
    </source>
</evidence>
<dbReference type="SUPFAM" id="SSF53041">
    <property type="entry name" value="Resolvase-like"/>
    <property type="match status" value="1"/>
</dbReference>
<dbReference type="Pfam" id="PF00239">
    <property type="entry name" value="Resolvase"/>
    <property type="match status" value="1"/>
</dbReference>
<reference evidence="4 5" key="1">
    <citation type="submission" date="2015-09" db="EMBL/GenBank/DDBJ databases">
        <authorList>
            <consortium name="Pathogen Informatics"/>
        </authorList>
    </citation>
    <scope>NUCLEOTIDE SEQUENCE [LARGE SCALE GENOMIC DNA]</scope>
    <source>
        <strain evidence="4 5">2789STDY5834846</strain>
    </source>
</reference>
<protein>
    <submittedName>
        <fullName evidence="4">Multiple promoter invertase</fullName>
    </submittedName>
</protein>
<dbReference type="Gene3D" id="3.40.50.1390">
    <property type="entry name" value="Resolvase, N-terminal catalytic domain"/>
    <property type="match status" value="1"/>
</dbReference>
<dbReference type="Proteomes" id="UP000095606">
    <property type="component" value="Unassembled WGS sequence"/>
</dbReference>
<organism evidence="4 5">
    <name type="scientific">Bacteroides faecis</name>
    <dbReference type="NCBI Taxonomy" id="674529"/>
    <lineage>
        <taxon>Bacteria</taxon>
        <taxon>Pseudomonadati</taxon>
        <taxon>Bacteroidota</taxon>
        <taxon>Bacteroidia</taxon>
        <taxon>Bacteroidales</taxon>
        <taxon>Bacteroidaceae</taxon>
        <taxon>Bacteroides</taxon>
    </lineage>
</organism>
<dbReference type="AlphaFoldDB" id="A0A174NEB3"/>
<keyword evidence="2" id="KW-0233">DNA recombination</keyword>
<keyword evidence="1" id="KW-0238">DNA-binding</keyword>
<dbReference type="EMBL" id="CZAE01000012">
    <property type="protein sequence ID" value="CUP46994.1"/>
    <property type="molecule type" value="Genomic_DNA"/>
</dbReference>
<evidence type="ECO:0000313" key="4">
    <source>
        <dbReference type="EMBL" id="CUP46994.1"/>
    </source>
</evidence>